<accession>A0A0J8TWV9</accession>
<evidence type="ECO:0000313" key="2">
    <source>
        <dbReference type="Proteomes" id="UP000037594"/>
    </source>
</evidence>
<dbReference type="PATRIC" id="fig|451644.5.peg.7060"/>
<comment type="caution">
    <text evidence="1">The sequence shown here is derived from an EMBL/GenBank/DDBJ whole genome shotgun (WGS) entry which is preliminary data.</text>
</comment>
<dbReference type="EMBL" id="LFOD01000085">
    <property type="protein sequence ID" value="KMV13632.1"/>
    <property type="molecule type" value="Genomic_DNA"/>
</dbReference>
<evidence type="ECO:0000313" key="1">
    <source>
        <dbReference type="EMBL" id="KMV13632.1"/>
    </source>
</evidence>
<protein>
    <submittedName>
        <fullName evidence="1">Uncharacterized protein</fullName>
    </submittedName>
</protein>
<reference evidence="1 2" key="1">
    <citation type="submission" date="2015-06" db="EMBL/GenBank/DDBJ databases">
        <title>Genome sequence of Mycobacterium conceptionense strain MLE.</title>
        <authorList>
            <person name="Greninger A.L."/>
            <person name="Cunningham G."/>
            <person name="Chiu C.Y."/>
            <person name="Miller S."/>
        </authorList>
    </citation>
    <scope>NUCLEOTIDE SEQUENCE [LARGE SCALE GENOMIC DNA]</scope>
    <source>
        <strain evidence="1 2">MLE</strain>
    </source>
</reference>
<name>A0A0J8TWV9_9MYCO</name>
<dbReference type="AlphaFoldDB" id="A0A0J8TWV9"/>
<sequence length="98" mass="10469">MITTYSRGNVTLTVDQPAGTDQATFAIARTEPLTDDETRRVNDELASHSAAQGAQLVQDPDTGETLVIRPGHGADAIVARDEGDAGHLLTWTAGWPRE</sequence>
<organism evidence="1 2">
    <name type="scientific">Mycolicibacterium conceptionense</name>
    <dbReference type="NCBI Taxonomy" id="451644"/>
    <lineage>
        <taxon>Bacteria</taxon>
        <taxon>Bacillati</taxon>
        <taxon>Actinomycetota</taxon>
        <taxon>Actinomycetes</taxon>
        <taxon>Mycobacteriales</taxon>
        <taxon>Mycobacteriaceae</taxon>
        <taxon>Mycolicibacterium</taxon>
    </lineage>
</organism>
<dbReference type="RefSeq" id="WP_048896623.1">
    <property type="nucleotide sequence ID" value="NZ_LFOD01000085.1"/>
</dbReference>
<dbReference type="Proteomes" id="UP000037594">
    <property type="component" value="Unassembled WGS sequence"/>
</dbReference>
<proteinExistence type="predicted"/>
<gene>
    <name evidence="1" type="ORF">ACT17_34330</name>
</gene>
<dbReference type="OrthoDB" id="4741722at2"/>